<comment type="caution">
    <text evidence="3">The sequence shown here is derived from an EMBL/GenBank/DDBJ whole genome shotgun (WGS) entry which is preliminary data.</text>
</comment>
<dbReference type="Pfam" id="PF15961">
    <property type="entry name" value="DUF4764"/>
    <property type="match status" value="1"/>
</dbReference>
<dbReference type="PANTHER" id="PTHR16116">
    <property type="entry name" value="ZINC FINGER PROTEIN 839"/>
    <property type="match status" value="1"/>
</dbReference>
<gene>
    <name evidence="3" type="primary">Znf839_0</name>
    <name evidence="3" type="ORF">GTO93_0012101</name>
</gene>
<evidence type="ECO:0000313" key="4">
    <source>
        <dbReference type="Proteomes" id="UP001166093"/>
    </source>
</evidence>
<feature type="region of interest" description="Disordered" evidence="1">
    <location>
        <begin position="39"/>
        <end position="84"/>
    </location>
</feature>
<dbReference type="InterPro" id="IPR039946">
    <property type="entry name" value="ZN839"/>
</dbReference>
<feature type="non-terminal residue" evidence="3">
    <location>
        <position position="1"/>
    </location>
</feature>
<proteinExistence type="predicted"/>
<evidence type="ECO:0000259" key="2">
    <source>
        <dbReference type="Pfam" id="PF15961"/>
    </source>
</evidence>
<protein>
    <submittedName>
        <fullName evidence="3">ZN839 protein</fullName>
    </submittedName>
</protein>
<dbReference type="Proteomes" id="UP001166093">
    <property type="component" value="Unassembled WGS sequence"/>
</dbReference>
<evidence type="ECO:0000313" key="3">
    <source>
        <dbReference type="EMBL" id="MBN3278743.1"/>
    </source>
</evidence>
<dbReference type="EMBL" id="JAAWVQ010081947">
    <property type="protein sequence ID" value="MBN3278743.1"/>
    <property type="molecule type" value="Genomic_DNA"/>
</dbReference>
<feature type="compositionally biased region" description="Polar residues" evidence="1">
    <location>
        <begin position="39"/>
        <end position="49"/>
    </location>
</feature>
<reference evidence="3" key="1">
    <citation type="journal article" date="2021" name="Cell">
        <title>Tracing the genetic footprints of vertebrate landing in non-teleost ray-finned fishes.</title>
        <authorList>
            <person name="Bi X."/>
            <person name="Wang K."/>
            <person name="Yang L."/>
            <person name="Pan H."/>
            <person name="Jiang H."/>
            <person name="Wei Q."/>
            <person name="Fang M."/>
            <person name="Yu H."/>
            <person name="Zhu C."/>
            <person name="Cai Y."/>
            <person name="He Y."/>
            <person name="Gan X."/>
            <person name="Zeng H."/>
            <person name="Yu D."/>
            <person name="Zhu Y."/>
            <person name="Jiang H."/>
            <person name="Qiu Q."/>
            <person name="Yang H."/>
            <person name="Zhang Y.E."/>
            <person name="Wang W."/>
            <person name="Zhu M."/>
            <person name="He S."/>
            <person name="Zhang G."/>
        </authorList>
    </citation>
    <scope>NUCLEOTIDE SEQUENCE</scope>
    <source>
        <strain evidence="3">Pddl_001</strain>
    </source>
</reference>
<dbReference type="InterPro" id="IPR031885">
    <property type="entry name" value="DUF4764"/>
</dbReference>
<accession>A0ABS2XXL7</accession>
<dbReference type="PANTHER" id="PTHR16116:SF5">
    <property type="entry name" value="ZINC FINGER PROTEIN 839"/>
    <property type="match status" value="1"/>
</dbReference>
<feature type="non-terminal residue" evidence="3">
    <location>
        <position position="368"/>
    </location>
</feature>
<feature type="domain" description="DUF4764" evidence="2">
    <location>
        <begin position="4"/>
        <end position="331"/>
    </location>
</feature>
<keyword evidence="4" id="KW-1185">Reference proteome</keyword>
<sequence length="368" mass="39402">MPPEKRMRLENCAGVVNGIDLNHNGLEAAVEEVNFTASTAGQGLSRTPSDPSPLPQGGAGETSRSLSTPVFQSVNEEPSSAQRRHTNTLLHQPLKVALQDSQTPLVKGESGASAAGEEQSRVFSHFTPEELVQEQLSSHSMNVETAADELTCQAETDEDTFFSTAAKKSPQVSFGTPESSEPLNEPLYESDLTDQVQQLEQALCRDVVPLDHSYRTQISEPEPPPPDQQPLTVKSTRVCLGNEIGGEAVCSLQGAGLSAQDKESRDENGSVEHTVTIGGTVEFQLSDENQELLTQGHDQIFIQTSEGLILHHAGGALPSEGIVMVTDADGTTMHIRTPEGVSFETVQALLAMEAEGHSEGILLSETQL</sequence>
<organism evidence="3 4">
    <name type="scientific">Polyodon spathula</name>
    <name type="common">North American paddlefish</name>
    <name type="synonym">Squalus spathula</name>
    <dbReference type="NCBI Taxonomy" id="7913"/>
    <lineage>
        <taxon>Eukaryota</taxon>
        <taxon>Metazoa</taxon>
        <taxon>Chordata</taxon>
        <taxon>Craniata</taxon>
        <taxon>Vertebrata</taxon>
        <taxon>Euteleostomi</taxon>
        <taxon>Actinopterygii</taxon>
        <taxon>Chondrostei</taxon>
        <taxon>Acipenseriformes</taxon>
        <taxon>Polyodontidae</taxon>
        <taxon>Polyodon</taxon>
    </lineage>
</organism>
<evidence type="ECO:0000256" key="1">
    <source>
        <dbReference type="SAM" id="MobiDB-lite"/>
    </source>
</evidence>
<name>A0ABS2XXL7_POLSP</name>
<feature type="compositionally biased region" description="Polar residues" evidence="1">
    <location>
        <begin position="62"/>
        <end position="81"/>
    </location>
</feature>